<keyword evidence="1" id="KW-0812">Transmembrane</keyword>
<dbReference type="AlphaFoldDB" id="A0A9D1SA79"/>
<accession>A0A9D1SA79</accession>
<keyword evidence="1" id="KW-1133">Transmembrane helix</keyword>
<evidence type="ECO:0000313" key="3">
    <source>
        <dbReference type="EMBL" id="HIU52625.1"/>
    </source>
</evidence>
<sequence length="152" mass="16609">MNKKPVETIMGIVVIFVAAFFLYFAYQVSDLQVVKGYDINARFLKVGGLNVGSDVRINGIKVGTVIAQNLDPEDYVADVKLSISSNIQLPKDSVVSVVSDGLVGNKFIKIEPGKSKEFLQNGDTVANTKDFKTLEDMVGEIIFMVTDNGDKK</sequence>
<gene>
    <name evidence="3" type="primary">mlaD</name>
    <name evidence="3" type="ORF">IAD20_00925</name>
</gene>
<evidence type="ECO:0000313" key="4">
    <source>
        <dbReference type="Proteomes" id="UP000824107"/>
    </source>
</evidence>
<dbReference type="PANTHER" id="PTHR33371">
    <property type="entry name" value="INTERMEMBRANE PHOSPHOLIPID TRANSPORT SYSTEM BINDING PROTEIN MLAD-RELATED"/>
    <property type="match status" value="1"/>
</dbReference>
<name>A0A9D1SA79_9PROT</name>
<keyword evidence="1" id="KW-0472">Membrane</keyword>
<dbReference type="Pfam" id="PF02470">
    <property type="entry name" value="MlaD"/>
    <property type="match status" value="1"/>
</dbReference>
<protein>
    <submittedName>
        <fullName evidence="3">Outer membrane lipid asymmetry maintenance protein MlaD</fullName>
    </submittedName>
</protein>
<dbReference type="InterPro" id="IPR052336">
    <property type="entry name" value="MlaD_Phospholipid_Transporter"/>
</dbReference>
<feature type="transmembrane region" description="Helical" evidence="1">
    <location>
        <begin position="6"/>
        <end position="26"/>
    </location>
</feature>
<evidence type="ECO:0000259" key="2">
    <source>
        <dbReference type="Pfam" id="PF02470"/>
    </source>
</evidence>
<dbReference type="InterPro" id="IPR030970">
    <property type="entry name" value="ABC_MlaD"/>
</dbReference>
<organism evidence="3 4">
    <name type="scientific">Candidatus Scatocola faecipullorum</name>
    <dbReference type="NCBI Taxonomy" id="2840917"/>
    <lineage>
        <taxon>Bacteria</taxon>
        <taxon>Pseudomonadati</taxon>
        <taxon>Pseudomonadota</taxon>
        <taxon>Alphaproteobacteria</taxon>
        <taxon>Rhodospirillales</taxon>
        <taxon>Rhodospirillaceae</taxon>
        <taxon>Rhodospirillaceae incertae sedis</taxon>
        <taxon>Candidatus Scatocola</taxon>
    </lineage>
</organism>
<dbReference type="InterPro" id="IPR003399">
    <property type="entry name" value="Mce/MlaD"/>
</dbReference>
<comment type="caution">
    <text evidence="3">The sequence shown here is derived from an EMBL/GenBank/DDBJ whole genome shotgun (WGS) entry which is preliminary data.</text>
</comment>
<reference evidence="3" key="2">
    <citation type="journal article" date="2021" name="PeerJ">
        <title>Extensive microbial diversity within the chicken gut microbiome revealed by metagenomics and culture.</title>
        <authorList>
            <person name="Gilroy R."/>
            <person name="Ravi A."/>
            <person name="Getino M."/>
            <person name="Pursley I."/>
            <person name="Horton D.L."/>
            <person name="Alikhan N.F."/>
            <person name="Baker D."/>
            <person name="Gharbi K."/>
            <person name="Hall N."/>
            <person name="Watson M."/>
            <person name="Adriaenssens E.M."/>
            <person name="Foster-Nyarko E."/>
            <person name="Jarju S."/>
            <person name="Secka A."/>
            <person name="Antonio M."/>
            <person name="Oren A."/>
            <person name="Chaudhuri R.R."/>
            <person name="La Ragione R."/>
            <person name="Hildebrand F."/>
            <person name="Pallen M.J."/>
        </authorList>
    </citation>
    <scope>NUCLEOTIDE SEQUENCE</scope>
    <source>
        <strain evidence="3">ChiW3-316</strain>
    </source>
</reference>
<dbReference type="EMBL" id="DVNC01000010">
    <property type="protein sequence ID" value="HIU52625.1"/>
    <property type="molecule type" value="Genomic_DNA"/>
</dbReference>
<reference evidence="3" key="1">
    <citation type="submission" date="2020-10" db="EMBL/GenBank/DDBJ databases">
        <authorList>
            <person name="Gilroy R."/>
        </authorList>
    </citation>
    <scope>NUCLEOTIDE SEQUENCE</scope>
    <source>
        <strain evidence="3">ChiW3-316</strain>
    </source>
</reference>
<feature type="domain" description="Mce/MlaD" evidence="2">
    <location>
        <begin position="35"/>
        <end position="113"/>
    </location>
</feature>
<dbReference type="Proteomes" id="UP000824107">
    <property type="component" value="Unassembled WGS sequence"/>
</dbReference>
<proteinExistence type="predicted"/>
<dbReference type="NCBIfam" id="TIGR04430">
    <property type="entry name" value="OM_asym_MlaD"/>
    <property type="match status" value="1"/>
</dbReference>
<evidence type="ECO:0000256" key="1">
    <source>
        <dbReference type="SAM" id="Phobius"/>
    </source>
</evidence>
<dbReference type="PANTHER" id="PTHR33371:SF4">
    <property type="entry name" value="INTERMEMBRANE PHOSPHOLIPID TRANSPORT SYSTEM BINDING PROTEIN MLAD"/>
    <property type="match status" value="1"/>
</dbReference>
<dbReference type="GO" id="GO:0015914">
    <property type="term" value="P:phospholipid transport"/>
    <property type="evidence" value="ECO:0007669"/>
    <property type="project" value="InterPro"/>
</dbReference>